<dbReference type="InterPro" id="IPR003593">
    <property type="entry name" value="AAA+_ATPase"/>
</dbReference>
<dbReference type="InterPro" id="IPR005670">
    <property type="entry name" value="PstB-like"/>
</dbReference>
<dbReference type="Proteomes" id="UP000186851">
    <property type="component" value="Chromosome"/>
</dbReference>
<accession>A0AAF0D2U7</accession>
<dbReference type="Pfam" id="PF00005">
    <property type="entry name" value="ABC_tran"/>
    <property type="match status" value="1"/>
</dbReference>
<evidence type="ECO:0000256" key="4">
    <source>
        <dbReference type="SAM" id="Coils"/>
    </source>
</evidence>
<evidence type="ECO:0000256" key="1">
    <source>
        <dbReference type="ARBA" id="ARBA00022448"/>
    </source>
</evidence>
<dbReference type="InterPro" id="IPR017871">
    <property type="entry name" value="ABC_transporter-like_CS"/>
</dbReference>
<keyword evidence="2" id="KW-0547">Nucleotide-binding</keyword>
<dbReference type="Gene3D" id="3.40.50.300">
    <property type="entry name" value="P-loop containing nucleotide triphosphate hydrolases"/>
    <property type="match status" value="1"/>
</dbReference>
<dbReference type="GO" id="GO:0016020">
    <property type="term" value="C:membrane"/>
    <property type="evidence" value="ECO:0007669"/>
    <property type="project" value="InterPro"/>
</dbReference>
<dbReference type="PANTHER" id="PTHR43423:SF1">
    <property type="entry name" value="ABC TRANSPORTER I FAMILY MEMBER 17"/>
    <property type="match status" value="1"/>
</dbReference>
<dbReference type="CDD" id="cd03260">
    <property type="entry name" value="ABC_PstB_phosphate_transporter"/>
    <property type="match status" value="1"/>
</dbReference>
<gene>
    <name evidence="6" type="primary">pstB</name>
    <name evidence="6" type="ORF">OdinLCB4_001510</name>
</gene>
<keyword evidence="4" id="KW-0175">Coiled coil</keyword>
<evidence type="ECO:0000256" key="3">
    <source>
        <dbReference type="ARBA" id="ARBA00022840"/>
    </source>
</evidence>
<evidence type="ECO:0000259" key="5">
    <source>
        <dbReference type="PROSITE" id="PS50893"/>
    </source>
</evidence>
<feature type="coiled-coil region" evidence="4">
    <location>
        <begin position="2"/>
        <end position="36"/>
    </location>
</feature>
<evidence type="ECO:0000256" key="2">
    <source>
        <dbReference type="ARBA" id="ARBA00022741"/>
    </source>
</evidence>
<dbReference type="PROSITE" id="PS00211">
    <property type="entry name" value="ABC_TRANSPORTER_1"/>
    <property type="match status" value="1"/>
</dbReference>
<name>A0AAF0D2U7_ODILC</name>
<dbReference type="AlphaFoldDB" id="A0AAF0D2U7"/>
<dbReference type="GO" id="GO:0035435">
    <property type="term" value="P:phosphate ion transmembrane transport"/>
    <property type="evidence" value="ECO:0007669"/>
    <property type="project" value="InterPro"/>
</dbReference>
<sequence length="269" mass="30238">MVLAENKQFEFKINNLNELEENLIEIKNLNVKFGENHVLKNVTMPIKRNRITAIIGPSGCGKSTLLRTINRLAELDNATITGEILYNGFNILRPDTDINLLRKKIGMVFQTPNPFPQSIYSNLTYGPKIHGIRQIKTLNNIVKDVLTKAALWNEVKDRLGCNALSLSGGQQQRLCIARSLSVNPELLLLDEPCSALDPISTAKIEDLLLELSNLLTIVIVTHNIQQATRISDYTAFMYLGELIEYGPTNELFINPKDKRTRDYISGVFG</sequence>
<keyword evidence="1" id="KW-0813">Transport</keyword>
<dbReference type="InterPro" id="IPR027417">
    <property type="entry name" value="P-loop_NTPase"/>
</dbReference>
<dbReference type="InterPro" id="IPR003439">
    <property type="entry name" value="ABC_transporter-like_ATP-bd"/>
</dbReference>
<evidence type="ECO:0000313" key="7">
    <source>
        <dbReference type="Proteomes" id="UP000186851"/>
    </source>
</evidence>
<feature type="domain" description="ABC transporter" evidence="5">
    <location>
        <begin position="24"/>
        <end position="264"/>
    </location>
</feature>
<reference evidence="6" key="2">
    <citation type="journal article" date="2022" name="Nat. Microbiol.">
        <title>A closed Candidatus Odinarchaeum chromosome exposes Asgard archaeal viruses.</title>
        <authorList>
            <person name="Tamarit D."/>
            <person name="Caceres E.F."/>
            <person name="Krupovic M."/>
            <person name="Nijland R."/>
            <person name="Eme L."/>
            <person name="Robinson N.P."/>
            <person name="Ettema T.J.G."/>
        </authorList>
    </citation>
    <scope>NUCLEOTIDE SEQUENCE</scope>
    <source>
        <strain evidence="6">LCB_4</strain>
    </source>
</reference>
<dbReference type="NCBIfam" id="TIGR00972">
    <property type="entry name" value="3a0107s01c2"/>
    <property type="match status" value="1"/>
</dbReference>
<proteinExistence type="predicted"/>
<dbReference type="KEGG" id="oyw:OdinLCB4_001510"/>
<dbReference type="SUPFAM" id="SSF52540">
    <property type="entry name" value="P-loop containing nucleoside triphosphate hydrolases"/>
    <property type="match status" value="1"/>
</dbReference>
<organism evidence="6 7">
    <name type="scientific">Odinarchaeota yellowstonii (strain LCB_4)</name>
    <dbReference type="NCBI Taxonomy" id="1841599"/>
    <lineage>
        <taxon>Archaea</taxon>
        <taxon>Promethearchaeati</taxon>
        <taxon>Candidatus Odinarchaeota</taxon>
        <taxon>Candidatus Odinarchaeia</taxon>
        <taxon>Candidatus Odinarchaeales</taxon>
        <taxon>Candidatus Odinarchaeaceae</taxon>
        <taxon>Candidatus Odinarchaeum</taxon>
    </lineage>
</organism>
<protein>
    <submittedName>
        <fullName evidence="6">Phosphate ABC transporter ATP-binding protein PstB</fullName>
    </submittedName>
</protein>
<dbReference type="SMART" id="SM00382">
    <property type="entry name" value="AAA"/>
    <property type="match status" value="1"/>
</dbReference>
<dbReference type="PANTHER" id="PTHR43423">
    <property type="entry name" value="ABC TRANSPORTER I FAMILY MEMBER 17"/>
    <property type="match status" value="1"/>
</dbReference>
<dbReference type="GO" id="GO:0005524">
    <property type="term" value="F:ATP binding"/>
    <property type="evidence" value="ECO:0007669"/>
    <property type="project" value="UniProtKB-KW"/>
</dbReference>
<dbReference type="EMBL" id="CP091871">
    <property type="protein sequence ID" value="WEU40636.1"/>
    <property type="molecule type" value="Genomic_DNA"/>
</dbReference>
<reference evidence="6" key="1">
    <citation type="journal article" date="2017" name="Nature">
        <title>Asgard archaea illuminate the origin of eukaryotic cellular complexity.</title>
        <authorList>
            <person name="Zaremba-Niedzwiedzka K."/>
            <person name="Caceres E.F."/>
            <person name="Saw J.H."/>
            <person name="Backstrom D."/>
            <person name="Juzokaite L."/>
            <person name="Vancaester E."/>
            <person name="Seitz K.W."/>
            <person name="Anantharaman K."/>
            <person name="Starnawski P."/>
            <person name="Kjeldsen K.U."/>
            <person name="Scott M.B."/>
            <person name="Nunoura T."/>
            <person name="Banfield J.F."/>
            <person name="Schramm A."/>
            <person name="Baker B.J."/>
            <person name="Spang A."/>
            <person name="Ettema T.J.G."/>
        </authorList>
    </citation>
    <scope>NUCLEOTIDE SEQUENCE</scope>
    <source>
        <strain evidence="6">LCB_4</strain>
    </source>
</reference>
<dbReference type="GO" id="GO:0005315">
    <property type="term" value="F:phosphate transmembrane transporter activity"/>
    <property type="evidence" value="ECO:0007669"/>
    <property type="project" value="InterPro"/>
</dbReference>
<dbReference type="PROSITE" id="PS50893">
    <property type="entry name" value="ABC_TRANSPORTER_2"/>
    <property type="match status" value="1"/>
</dbReference>
<evidence type="ECO:0000313" key="6">
    <source>
        <dbReference type="EMBL" id="WEU40636.1"/>
    </source>
</evidence>
<dbReference type="GO" id="GO:0016887">
    <property type="term" value="F:ATP hydrolysis activity"/>
    <property type="evidence" value="ECO:0007669"/>
    <property type="project" value="InterPro"/>
</dbReference>
<keyword evidence="3 6" id="KW-0067">ATP-binding</keyword>